<evidence type="ECO:0008006" key="5">
    <source>
        <dbReference type="Google" id="ProtNLM"/>
    </source>
</evidence>
<dbReference type="EMBL" id="CAXAMM010019128">
    <property type="protein sequence ID" value="CAK9045032.1"/>
    <property type="molecule type" value="Genomic_DNA"/>
</dbReference>
<feature type="transmembrane region" description="Helical" evidence="2">
    <location>
        <begin position="581"/>
        <end position="603"/>
    </location>
</feature>
<dbReference type="Gene3D" id="3.90.132.10">
    <property type="entry name" value="Leishmanolysin , domain 2"/>
    <property type="match status" value="1"/>
</dbReference>
<comment type="caution">
    <text evidence="3">The sequence shown here is derived from an EMBL/GenBank/DDBJ whole genome shotgun (WGS) entry which is preliminary data.</text>
</comment>
<accession>A0ABP0M2R0</accession>
<name>A0ABP0M2R0_9DINO</name>
<feature type="region of interest" description="Disordered" evidence="1">
    <location>
        <begin position="289"/>
        <end position="311"/>
    </location>
</feature>
<sequence length="657" mass="69214">ALAASGETLVRSSDLDAVVRADKARLRRALDETGDVNPGDVQAVFAARDDSPGQIDRVLTALTFTGSVFYMHFDSIPAIDNHVVGTLQETLDFMDDARAGVFTGSAAIPQGVTAVAGGGGIWAAWASTSEASAGVQEKTNTSTNINDFVGKVFDQAQAGCFPSSWSFSEDDNTFVGVCREKAAPDDFLLAYSSSTTAAFDFVSERAAEGFFLEAVVFGEGYWLIYMEAVPSGAVPKYLVGLYPESNVNTMENDIITNSAEFGPLSAIGFGGGRYLFMMHPTIDNLEPGQGLTAAPTPAPVQTPAPTNAPTRSDREDYIELAFINPVSSGIEGAFRDAADKLNRLIVSGGPGFPIGQQISNLGNTRCNVEFPFASTDVINGLLITANIIPIDGPGRILGRAGPCLTFQGFTLVGTMEFDLNDIERMLSNGSLTRVIMHEMLHVMGIGTLWDPLVSGLNTNDPRFFGNNGVEGFNDLGGQGNTVPVANTGGAGTFGGHWREATFQSELMTGFASGSNELSIMTVKALKDLGFQVDEREAEPYQIPGISVVTPENPPPPDLGNDDIGTGVDDLTPTDPVDNSNLLTVLGGVAGVVVVVGAAAALLVRRRRLRVSTPATRAPMGAVVQPPPDPRGKFNGFSGFSNTTYATAAPPINPATDY</sequence>
<gene>
    <name evidence="3" type="ORF">SCF082_LOCUS25501</name>
</gene>
<evidence type="ECO:0000313" key="3">
    <source>
        <dbReference type="EMBL" id="CAK9045032.1"/>
    </source>
</evidence>
<evidence type="ECO:0000256" key="2">
    <source>
        <dbReference type="SAM" id="Phobius"/>
    </source>
</evidence>
<reference evidence="3 4" key="1">
    <citation type="submission" date="2024-02" db="EMBL/GenBank/DDBJ databases">
        <authorList>
            <person name="Chen Y."/>
            <person name="Shah S."/>
            <person name="Dougan E. K."/>
            <person name="Thang M."/>
            <person name="Chan C."/>
        </authorList>
    </citation>
    <scope>NUCLEOTIDE SEQUENCE [LARGE SCALE GENOMIC DNA]</scope>
</reference>
<organism evidence="3 4">
    <name type="scientific">Durusdinium trenchii</name>
    <dbReference type="NCBI Taxonomy" id="1381693"/>
    <lineage>
        <taxon>Eukaryota</taxon>
        <taxon>Sar</taxon>
        <taxon>Alveolata</taxon>
        <taxon>Dinophyceae</taxon>
        <taxon>Suessiales</taxon>
        <taxon>Symbiodiniaceae</taxon>
        <taxon>Durusdinium</taxon>
    </lineage>
</organism>
<keyword evidence="2" id="KW-0812">Transmembrane</keyword>
<keyword evidence="2" id="KW-0472">Membrane</keyword>
<evidence type="ECO:0000256" key="1">
    <source>
        <dbReference type="SAM" id="MobiDB-lite"/>
    </source>
</evidence>
<feature type="non-terminal residue" evidence="3">
    <location>
        <position position="1"/>
    </location>
</feature>
<evidence type="ECO:0000313" key="4">
    <source>
        <dbReference type="Proteomes" id="UP001642464"/>
    </source>
</evidence>
<keyword evidence="4" id="KW-1185">Reference proteome</keyword>
<keyword evidence="2" id="KW-1133">Transmembrane helix</keyword>
<dbReference type="Proteomes" id="UP001642464">
    <property type="component" value="Unassembled WGS sequence"/>
</dbReference>
<protein>
    <recommendedName>
        <fullName evidence="5">Leishmanolysin</fullName>
    </recommendedName>
</protein>
<dbReference type="SUPFAM" id="SSF55486">
    <property type="entry name" value="Metalloproteases ('zincins'), catalytic domain"/>
    <property type="match status" value="1"/>
</dbReference>
<proteinExistence type="predicted"/>